<dbReference type="Pfam" id="PF20220">
    <property type="entry name" value="ABC_toxin_N"/>
    <property type="match status" value="1"/>
</dbReference>
<evidence type="ECO:0000259" key="3">
    <source>
        <dbReference type="Pfam" id="PF20220"/>
    </source>
</evidence>
<protein>
    <recommendedName>
        <fullName evidence="6">Insecticidal toxin complex protein TcaB2</fullName>
    </recommendedName>
</protein>
<dbReference type="InterPro" id="IPR046839">
    <property type="entry name" value="ABC_toxin_N"/>
</dbReference>
<feature type="domain" description="Neuraminidase-like" evidence="2">
    <location>
        <begin position="166"/>
        <end position="288"/>
    </location>
</feature>
<evidence type="ECO:0008006" key="6">
    <source>
        <dbReference type="Google" id="ProtNLM"/>
    </source>
</evidence>
<proteinExistence type="predicted"/>
<reference evidence="4 5" key="1">
    <citation type="submission" date="2016-10" db="EMBL/GenBank/DDBJ databases">
        <title>Comparative genome analysis of multiple Pseudomonas spp. focuses on biocontrol and plant growth promoting traits.</title>
        <authorList>
            <person name="Tao X.-Y."/>
            <person name="Taylor C.G."/>
        </authorList>
    </citation>
    <scope>NUCLEOTIDE SEQUENCE [LARGE SCALE GENOMIC DNA]</scope>
    <source>
        <strain evidence="4 5">38D4</strain>
    </source>
</reference>
<evidence type="ECO:0000259" key="2">
    <source>
        <dbReference type="Pfam" id="PF18413"/>
    </source>
</evidence>
<comment type="caution">
    <text evidence="4">The sequence shown here is derived from an EMBL/GenBank/DDBJ whole genome shotgun (WGS) entry which is preliminary data.</text>
</comment>
<dbReference type="InterPro" id="IPR041079">
    <property type="entry name" value="Neuraminidase-like"/>
</dbReference>
<accession>A0A423J8L1</accession>
<evidence type="ECO:0000259" key="1">
    <source>
        <dbReference type="Pfam" id="PF18276"/>
    </source>
</evidence>
<dbReference type="Pfam" id="PF18413">
    <property type="entry name" value="Neuraminidase"/>
    <property type="match status" value="1"/>
</dbReference>
<feature type="domain" description="Tc toxin complex TcA C-terminal TcB-binding" evidence="1">
    <location>
        <begin position="1038"/>
        <end position="1348"/>
    </location>
</feature>
<name>A0A423J8L1_9PSED</name>
<dbReference type="InterPro" id="IPR040840">
    <property type="entry name" value="TcA_TcB_BD"/>
</dbReference>
<feature type="domain" description="ABC toxin N-terminal" evidence="3">
    <location>
        <begin position="37"/>
        <end position="135"/>
    </location>
</feature>
<evidence type="ECO:0000313" key="5">
    <source>
        <dbReference type="Proteomes" id="UP000286351"/>
    </source>
</evidence>
<dbReference type="Proteomes" id="UP000286351">
    <property type="component" value="Unassembled WGS sequence"/>
</dbReference>
<organism evidence="4 5">
    <name type="scientific">Pseudomonas brassicacearum</name>
    <dbReference type="NCBI Taxonomy" id="930166"/>
    <lineage>
        <taxon>Bacteria</taxon>
        <taxon>Pseudomonadati</taxon>
        <taxon>Pseudomonadota</taxon>
        <taxon>Gammaproteobacteria</taxon>
        <taxon>Pseudomonadales</taxon>
        <taxon>Pseudomonadaceae</taxon>
        <taxon>Pseudomonas</taxon>
    </lineage>
</organism>
<dbReference type="Pfam" id="PF18276">
    <property type="entry name" value="TcA_TcB_BD"/>
    <property type="match status" value="1"/>
</dbReference>
<dbReference type="EMBL" id="MOBO01000024">
    <property type="protein sequence ID" value="RON34003.1"/>
    <property type="molecule type" value="Genomic_DNA"/>
</dbReference>
<gene>
    <name evidence="4" type="ORF">BK664_23505</name>
</gene>
<evidence type="ECO:0000313" key="4">
    <source>
        <dbReference type="EMBL" id="RON34003.1"/>
    </source>
</evidence>
<sequence>MSMSNQGPMAQSLLDAVASLARNTRLITQPGGVEPVTRDDLYELLFVDPQVSAEPRTTHVAQAIASVQQYINSVYNGMEPGYSEARFDPEDVEYWQNIESRFDIWAANQMVEDYPENFIDPSLRIKRTSLFKTLESNLNQTRLTEDSVHSAIKEYLRAFQETCDMEVLSGYIDRSDFKDATYYFIGRERTPPYRYFWRKARIDVSANPNYVNPTAWGEWQSIDIPLTETMLDIRPVFWRGRLSVVWATWTEALTNDEGQQVEPARLDVLVSFVTISGQWSAPVTLHQSQYDKDFEPLTGRLVAVVFAEQRGAEDKLAVCFTGVSSMGEDDGGKPSIYEIRDTLFRKRPNEMTALLELAHVRFKDRDTLQYSVMPQERTSVTVDSRTSEQGDLNEHLKLEVTIARELVAGTLKDVLRVRGTCDKNLDGREATFKLEFTAREEEDPETWTGKLNIDGNLRTPWMEIKRSIGSLPINEAIPFVFGAEVHGRNAFEVKLSSLPQTYQVPKLHRSTDSAAQFLDFNNAIAGQKFRYTRLNTLIGPQLVARADISVAAVLDWTTQHLPEPALPDGAVEINGPFDGSNGLYFWELFFHLVHMVTHRLRNEGRFLEAQRWSHYLFDPQLKAQSFAEIEPGVPDAPDYWRCRPLNLPGDIAHELALPNDPDAIAYGKPRHYQIALFMGYVRTLIEWGDWLYRQLTRDRLAAAQLHYLRAQSLMGEAPEFGTANDWLPQPIEDLIDKLGERQTLREFEQKFVLSADTWPQGTTTRPRLEMLGVQVFRAPLNQEWLNTYREISQRMFNLRHYLTLDGKPLSLPLYAPPADPRELLRAQAAGTDGLARRMGGQLVVPPYRFRTMLEMALRAVETHARFGEQLRLHMEQRDRGQQEELQQTHLIELGAFAENVQKETISQLQEARNALLQTRGQVQARLVHFEQLSRENVSVVEYEVMDQILASKIFASTGSALNGVGAIIDTFPNIFGVANGGHQMGSPVRALGYGMQVISEGLLMDADRMASSEQYRRRQQDWNFNSQQARLELQAMDQQLLAHDHSISAATASLRQTETASAQAQALYTFYKQERLTTVELSSWMLGQMKNLYFPAHDAVISLCQTVETCMRYETGDYDTKSFIRPEVWMEKYHGLTAAESLKLDLLLLESEYLKRHERRLELVKTVSLRQLFDNPVHAPDQDLGNWRQALAVFDPIEGEGSLNFNLTQKLFDLDYPGHYCRQIISVSVSLPVLVGPYQDVRATLVQRGSHTLTKPLFSAVQFMHGVEGSAAGPDIKINVRNSQQICVSTGLDDNGMVVMATDDRYLPFEGTGAVSKWTLSFPLHGKEEQASMLATLNDIIVTVRYLARDGGPDLADKVEELLFAPPPETTP</sequence>
<dbReference type="RefSeq" id="WP_123367860.1">
    <property type="nucleotide sequence ID" value="NZ_MOBO01000024.1"/>
</dbReference>